<reference evidence="2 3" key="1">
    <citation type="submission" date="2022-11" db="EMBL/GenBank/DDBJ databases">
        <title>Minimal conservation of predation-associated metabolite biosynthetic gene clusters underscores biosynthetic potential of Myxococcota including descriptions for ten novel species: Archangium lansinium sp. nov., Myxococcus landrumus sp. nov., Nannocystis bai.</title>
        <authorList>
            <person name="Ahearne A."/>
            <person name="Stevens C."/>
            <person name="Dowd S."/>
        </authorList>
    </citation>
    <scope>NUCLEOTIDE SEQUENCE [LARGE SCALE GENOMIC DNA]</scope>
    <source>
        <strain evidence="2 3">BB15-2</strain>
    </source>
</reference>
<dbReference type="PANTHER" id="PTHR43792:SF1">
    <property type="entry name" value="N-ACETYLTRANSFERASE DOMAIN-CONTAINING PROTEIN"/>
    <property type="match status" value="1"/>
</dbReference>
<keyword evidence="3" id="KW-1185">Reference proteome</keyword>
<name>A0ABT5EA61_9BACT</name>
<dbReference type="Pfam" id="PF13302">
    <property type="entry name" value="Acetyltransf_3"/>
    <property type="match status" value="1"/>
</dbReference>
<dbReference type="Proteomes" id="UP001221686">
    <property type="component" value="Unassembled WGS sequence"/>
</dbReference>
<dbReference type="PANTHER" id="PTHR43792">
    <property type="entry name" value="GNAT FAMILY, PUTATIVE (AFU_ORTHOLOGUE AFUA_3G00765)-RELATED-RELATED"/>
    <property type="match status" value="1"/>
</dbReference>
<dbReference type="Gene3D" id="3.40.630.30">
    <property type="match status" value="1"/>
</dbReference>
<dbReference type="PROSITE" id="PS51186">
    <property type="entry name" value="GNAT"/>
    <property type="match status" value="1"/>
</dbReference>
<dbReference type="RefSeq" id="WP_272090870.1">
    <property type="nucleotide sequence ID" value="NZ_JAQNDL010000003.1"/>
</dbReference>
<sequence length="177" mass="19439">MTAPATLTTARLHGARITAADRPLYRALWQEPEVVRTLGGPRTLAQIDAKIDRLVAMWHSHGFGVYTLREGDVACGYAGLAPTDAGGRDSVEILYGFAPAVWRRGLATEVARALVELALGELGLPEVCGFTWTENLGSRRVLELAGLIYRFEFDRADLPHRYYSLTRSPARGSPRDS</sequence>
<dbReference type="InterPro" id="IPR051531">
    <property type="entry name" value="N-acetyltransferase"/>
</dbReference>
<organism evidence="2 3">
    <name type="scientific">Nannocystis bainbridge</name>
    <dbReference type="NCBI Taxonomy" id="2995303"/>
    <lineage>
        <taxon>Bacteria</taxon>
        <taxon>Pseudomonadati</taxon>
        <taxon>Myxococcota</taxon>
        <taxon>Polyangia</taxon>
        <taxon>Nannocystales</taxon>
        <taxon>Nannocystaceae</taxon>
        <taxon>Nannocystis</taxon>
    </lineage>
</organism>
<dbReference type="InterPro" id="IPR016181">
    <property type="entry name" value="Acyl_CoA_acyltransferase"/>
</dbReference>
<evidence type="ECO:0000313" key="2">
    <source>
        <dbReference type="EMBL" id="MDC0722338.1"/>
    </source>
</evidence>
<evidence type="ECO:0000313" key="3">
    <source>
        <dbReference type="Proteomes" id="UP001221686"/>
    </source>
</evidence>
<evidence type="ECO:0000259" key="1">
    <source>
        <dbReference type="PROSITE" id="PS51186"/>
    </source>
</evidence>
<dbReference type="EMBL" id="JAQNDL010000003">
    <property type="protein sequence ID" value="MDC0722338.1"/>
    <property type="molecule type" value="Genomic_DNA"/>
</dbReference>
<protein>
    <submittedName>
        <fullName evidence="2">GNAT family N-acetyltransferase</fullName>
    </submittedName>
</protein>
<proteinExistence type="predicted"/>
<feature type="domain" description="N-acetyltransferase" evidence="1">
    <location>
        <begin position="12"/>
        <end position="168"/>
    </location>
</feature>
<accession>A0ABT5EA61</accession>
<dbReference type="SUPFAM" id="SSF55729">
    <property type="entry name" value="Acyl-CoA N-acyltransferases (Nat)"/>
    <property type="match status" value="1"/>
</dbReference>
<dbReference type="InterPro" id="IPR000182">
    <property type="entry name" value="GNAT_dom"/>
</dbReference>
<comment type="caution">
    <text evidence="2">The sequence shown here is derived from an EMBL/GenBank/DDBJ whole genome shotgun (WGS) entry which is preliminary data.</text>
</comment>
<gene>
    <name evidence="2" type="ORF">POL25_35945</name>
</gene>